<evidence type="ECO:0000256" key="1">
    <source>
        <dbReference type="SAM" id="MobiDB-lite"/>
    </source>
</evidence>
<evidence type="ECO:0000259" key="2">
    <source>
        <dbReference type="Pfam" id="PF01693"/>
    </source>
</evidence>
<dbReference type="AlphaFoldDB" id="A0AAN6WHF0"/>
<feature type="compositionally biased region" description="Polar residues" evidence="1">
    <location>
        <begin position="121"/>
        <end position="130"/>
    </location>
</feature>
<feature type="compositionally biased region" description="Basic residues" evidence="1">
    <location>
        <begin position="158"/>
        <end position="174"/>
    </location>
</feature>
<feature type="compositionally biased region" description="Polar residues" evidence="1">
    <location>
        <begin position="90"/>
        <end position="104"/>
    </location>
</feature>
<proteinExistence type="predicted"/>
<organism evidence="3 4">
    <name type="scientific">Triangularia setosa</name>
    <dbReference type="NCBI Taxonomy" id="2587417"/>
    <lineage>
        <taxon>Eukaryota</taxon>
        <taxon>Fungi</taxon>
        <taxon>Dikarya</taxon>
        <taxon>Ascomycota</taxon>
        <taxon>Pezizomycotina</taxon>
        <taxon>Sordariomycetes</taxon>
        <taxon>Sordariomycetidae</taxon>
        <taxon>Sordariales</taxon>
        <taxon>Podosporaceae</taxon>
        <taxon>Triangularia</taxon>
    </lineage>
</organism>
<keyword evidence="4" id="KW-1185">Reference proteome</keyword>
<dbReference type="Proteomes" id="UP001302321">
    <property type="component" value="Unassembled WGS sequence"/>
</dbReference>
<comment type="caution">
    <text evidence="3">The sequence shown here is derived from an EMBL/GenBank/DDBJ whole genome shotgun (WGS) entry which is preliminary data.</text>
</comment>
<dbReference type="InterPro" id="IPR037056">
    <property type="entry name" value="RNase_H1_N_sf"/>
</dbReference>
<dbReference type="Pfam" id="PF01693">
    <property type="entry name" value="Cauli_VI"/>
    <property type="match status" value="1"/>
</dbReference>
<gene>
    <name evidence="3" type="ORF">QBC36DRAFT_320597</name>
</gene>
<feature type="domain" description="Ribonuclease H1 N-terminal" evidence="2">
    <location>
        <begin position="47"/>
        <end position="75"/>
    </location>
</feature>
<evidence type="ECO:0000313" key="4">
    <source>
        <dbReference type="Proteomes" id="UP001302321"/>
    </source>
</evidence>
<evidence type="ECO:0000313" key="3">
    <source>
        <dbReference type="EMBL" id="KAK4180182.1"/>
    </source>
</evidence>
<reference evidence="3" key="2">
    <citation type="submission" date="2023-05" db="EMBL/GenBank/DDBJ databases">
        <authorList>
            <consortium name="Lawrence Berkeley National Laboratory"/>
            <person name="Steindorff A."/>
            <person name="Hensen N."/>
            <person name="Bonometti L."/>
            <person name="Westerberg I."/>
            <person name="Brannstrom I.O."/>
            <person name="Guillou S."/>
            <person name="Cros-Aarteil S."/>
            <person name="Calhoun S."/>
            <person name="Haridas S."/>
            <person name="Kuo A."/>
            <person name="Mondo S."/>
            <person name="Pangilinan J."/>
            <person name="Riley R."/>
            <person name="Labutti K."/>
            <person name="Andreopoulos B."/>
            <person name="Lipzen A."/>
            <person name="Chen C."/>
            <person name="Yanf M."/>
            <person name="Daum C."/>
            <person name="Ng V."/>
            <person name="Clum A."/>
            <person name="Ohm R."/>
            <person name="Martin F."/>
            <person name="Silar P."/>
            <person name="Natvig D."/>
            <person name="Lalanne C."/>
            <person name="Gautier V."/>
            <person name="Ament-Velasquez S.L."/>
            <person name="Kruys A."/>
            <person name="Hutchinson M.I."/>
            <person name="Powell A.J."/>
            <person name="Barry K."/>
            <person name="Miller A.N."/>
            <person name="Grigoriev I.V."/>
            <person name="Debuchy R."/>
            <person name="Gladieux P."/>
            <person name="Thoren M.H."/>
            <person name="Johannesson H."/>
        </authorList>
    </citation>
    <scope>NUCLEOTIDE SEQUENCE</scope>
    <source>
        <strain evidence="3">CBS 892.96</strain>
    </source>
</reference>
<reference evidence="3" key="1">
    <citation type="journal article" date="2023" name="Mol. Phylogenet. Evol.">
        <title>Genome-scale phylogeny and comparative genomics of the fungal order Sordariales.</title>
        <authorList>
            <person name="Hensen N."/>
            <person name="Bonometti L."/>
            <person name="Westerberg I."/>
            <person name="Brannstrom I.O."/>
            <person name="Guillou S."/>
            <person name="Cros-Aarteil S."/>
            <person name="Calhoun S."/>
            <person name="Haridas S."/>
            <person name="Kuo A."/>
            <person name="Mondo S."/>
            <person name="Pangilinan J."/>
            <person name="Riley R."/>
            <person name="LaButti K."/>
            <person name="Andreopoulos B."/>
            <person name="Lipzen A."/>
            <person name="Chen C."/>
            <person name="Yan M."/>
            <person name="Daum C."/>
            <person name="Ng V."/>
            <person name="Clum A."/>
            <person name="Steindorff A."/>
            <person name="Ohm R.A."/>
            <person name="Martin F."/>
            <person name="Silar P."/>
            <person name="Natvig D.O."/>
            <person name="Lalanne C."/>
            <person name="Gautier V."/>
            <person name="Ament-Velasquez S.L."/>
            <person name="Kruys A."/>
            <person name="Hutchinson M.I."/>
            <person name="Powell A.J."/>
            <person name="Barry K."/>
            <person name="Miller A.N."/>
            <person name="Grigoriev I.V."/>
            <person name="Debuchy R."/>
            <person name="Gladieux P."/>
            <person name="Hiltunen Thoren M."/>
            <person name="Johannesson H."/>
        </authorList>
    </citation>
    <scope>NUCLEOTIDE SEQUENCE</scope>
    <source>
        <strain evidence="3">CBS 892.96</strain>
    </source>
</reference>
<accession>A0AAN6WHF0</accession>
<dbReference type="Gene3D" id="3.40.970.10">
    <property type="entry name" value="Ribonuclease H1, N-terminal domain"/>
    <property type="match status" value="1"/>
</dbReference>
<feature type="region of interest" description="Disordered" evidence="1">
    <location>
        <begin position="89"/>
        <end position="182"/>
    </location>
</feature>
<sequence length="199" mass="21451">MQLPTAASRECTSHGRMSTTLTCLPSPPCLCSVSTQWKADPNQNHLSYSEAEVQVQRYPSNCHESFTKREEAEAFIERYRETNAKLLRGTSGSQHEVSSGSAQHSEAQAAPATSSAPVSSLYPSTRSSPAVQEPVALDANTPVVGDEADDVPATPGGGRKKGHWRSRNRGRAIKGGRGSTNSLTENMSRLNIRVNVSRV</sequence>
<protein>
    <recommendedName>
        <fullName evidence="2">Ribonuclease H1 N-terminal domain-containing protein</fullName>
    </recommendedName>
</protein>
<dbReference type="InterPro" id="IPR011320">
    <property type="entry name" value="RNase_H1_N"/>
</dbReference>
<feature type="compositionally biased region" description="Low complexity" evidence="1">
    <location>
        <begin position="105"/>
        <end position="120"/>
    </location>
</feature>
<dbReference type="EMBL" id="MU866102">
    <property type="protein sequence ID" value="KAK4180182.1"/>
    <property type="molecule type" value="Genomic_DNA"/>
</dbReference>
<name>A0AAN6WHF0_9PEZI</name>